<evidence type="ECO:0000313" key="2">
    <source>
        <dbReference type="EMBL" id="KPA37243.1"/>
    </source>
</evidence>
<dbReference type="CDD" id="cd18186">
    <property type="entry name" value="BTB_POZ_ZBTB_KLHL-like"/>
    <property type="match status" value="1"/>
</dbReference>
<gene>
    <name evidence="2" type="ORF">FLAG1_09949</name>
</gene>
<protein>
    <submittedName>
        <fullName evidence="2">Kelch 21</fullName>
    </submittedName>
</protein>
<dbReference type="SMART" id="SM00225">
    <property type="entry name" value="BTB"/>
    <property type="match status" value="1"/>
</dbReference>
<dbReference type="InterPro" id="IPR011333">
    <property type="entry name" value="SKP1/BTB/POZ_sf"/>
</dbReference>
<accession>A0A0M9EPI7</accession>
<dbReference type="Gene3D" id="3.30.710.10">
    <property type="entry name" value="Potassium Channel Kv1.1, Chain A"/>
    <property type="match status" value="1"/>
</dbReference>
<keyword evidence="3" id="KW-1185">Reference proteome</keyword>
<dbReference type="InterPro" id="IPR000210">
    <property type="entry name" value="BTB/POZ_dom"/>
</dbReference>
<dbReference type="PROSITE" id="PS50097">
    <property type="entry name" value="BTB"/>
    <property type="match status" value="1"/>
</dbReference>
<dbReference type="AlphaFoldDB" id="A0A0M9EPI7"/>
<feature type="domain" description="BTB" evidence="1">
    <location>
        <begin position="20"/>
        <end position="87"/>
    </location>
</feature>
<evidence type="ECO:0000259" key="1">
    <source>
        <dbReference type="PROSITE" id="PS50097"/>
    </source>
</evidence>
<sequence length="210" mass="23322">MDFHETRARIVEARKKGEFTDFTFICEGGDIKVHKVIICSQSTVFRAACAGQFKESLSGTYNLMSDQPDMVQLMVDYLYTGDYSVDMDGPNEDDASCVSISLSTHAVMYSLGDKYDIEGLRNLSAKKYCSELHGSLSTADFFSSIPYVYALTPENSRDLRDPVLAFARNLLGGEGPTTLGFVREAMDELFIEFSSYPESDNPSIISKMAL</sequence>
<proteinExistence type="predicted"/>
<organism evidence="2 3">
    <name type="scientific">Fusarium langsethiae</name>
    <dbReference type="NCBI Taxonomy" id="179993"/>
    <lineage>
        <taxon>Eukaryota</taxon>
        <taxon>Fungi</taxon>
        <taxon>Dikarya</taxon>
        <taxon>Ascomycota</taxon>
        <taxon>Pezizomycotina</taxon>
        <taxon>Sordariomycetes</taxon>
        <taxon>Hypocreomycetidae</taxon>
        <taxon>Hypocreales</taxon>
        <taxon>Nectriaceae</taxon>
        <taxon>Fusarium</taxon>
    </lineage>
</organism>
<comment type="caution">
    <text evidence="2">The sequence shown here is derived from an EMBL/GenBank/DDBJ whole genome shotgun (WGS) entry which is preliminary data.</text>
</comment>
<dbReference type="SUPFAM" id="SSF54695">
    <property type="entry name" value="POZ domain"/>
    <property type="match status" value="1"/>
</dbReference>
<dbReference type="Pfam" id="PF00651">
    <property type="entry name" value="BTB"/>
    <property type="match status" value="1"/>
</dbReference>
<dbReference type="OrthoDB" id="6359816at2759"/>
<evidence type="ECO:0000313" key="3">
    <source>
        <dbReference type="Proteomes" id="UP000037904"/>
    </source>
</evidence>
<dbReference type="Proteomes" id="UP000037904">
    <property type="component" value="Unassembled WGS sequence"/>
</dbReference>
<dbReference type="PANTHER" id="PTHR47843">
    <property type="entry name" value="BTB DOMAIN-CONTAINING PROTEIN-RELATED"/>
    <property type="match status" value="1"/>
</dbReference>
<name>A0A0M9EPI7_FUSLA</name>
<reference evidence="2 3" key="1">
    <citation type="submission" date="2015-04" db="EMBL/GenBank/DDBJ databases">
        <title>The draft genome sequence of Fusarium langsethiae, a T-2/HT-2 mycotoxin producer.</title>
        <authorList>
            <person name="Lysoe E."/>
            <person name="Divon H.H."/>
            <person name="Terzi V."/>
            <person name="Orru L."/>
            <person name="Lamontanara A."/>
            <person name="Kolseth A.-K."/>
            <person name="Frandsen R.J."/>
            <person name="Nielsen K."/>
            <person name="Thrane U."/>
        </authorList>
    </citation>
    <scope>NUCLEOTIDE SEQUENCE [LARGE SCALE GENOMIC DNA]</scope>
    <source>
        <strain evidence="2 3">Fl201059</strain>
    </source>
</reference>
<dbReference type="PANTHER" id="PTHR47843:SF5">
    <property type="entry name" value="BTB_POZ DOMAIN PROTEIN"/>
    <property type="match status" value="1"/>
</dbReference>
<dbReference type="EMBL" id="JXCE01000451">
    <property type="protein sequence ID" value="KPA37243.1"/>
    <property type="molecule type" value="Genomic_DNA"/>
</dbReference>